<name>A0ABW5L704_9SPHI</name>
<feature type="transmembrane region" description="Helical" evidence="1">
    <location>
        <begin position="52"/>
        <end position="74"/>
    </location>
</feature>
<keyword evidence="1" id="KW-0472">Membrane</keyword>
<evidence type="ECO:0000313" key="2">
    <source>
        <dbReference type="EMBL" id="MFD2556696.1"/>
    </source>
</evidence>
<dbReference type="EMBL" id="JBHULD010000025">
    <property type="protein sequence ID" value="MFD2556696.1"/>
    <property type="molecule type" value="Genomic_DNA"/>
</dbReference>
<organism evidence="2 3">
    <name type="scientific">Sphingobacterium tabacisoli</name>
    <dbReference type="NCBI Taxonomy" id="2044855"/>
    <lineage>
        <taxon>Bacteria</taxon>
        <taxon>Pseudomonadati</taxon>
        <taxon>Bacteroidota</taxon>
        <taxon>Sphingobacteriia</taxon>
        <taxon>Sphingobacteriales</taxon>
        <taxon>Sphingobacteriaceae</taxon>
        <taxon>Sphingobacterium</taxon>
    </lineage>
</organism>
<dbReference type="Proteomes" id="UP001597440">
    <property type="component" value="Unassembled WGS sequence"/>
</dbReference>
<evidence type="ECO:0000256" key="1">
    <source>
        <dbReference type="SAM" id="Phobius"/>
    </source>
</evidence>
<protein>
    <recommendedName>
        <fullName evidence="4">YcxB-like protein domain-containing protein</fullName>
    </recommendedName>
</protein>
<reference evidence="3" key="1">
    <citation type="journal article" date="2019" name="Int. J. Syst. Evol. Microbiol.">
        <title>The Global Catalogue of Microorganisms (GCM) 10K type strain sequencing project: providing services to taxonomists for standard genome sequencing and annotation.</title>
        <authorList>
            <consortium name="The Broad Institute Genomics Platform"/>
            <consortium name="The Broad Institute Genome Sequencing Center for Infectious Disease"/>
            <person name="Wu L."/>
            <person name="Ma J."/>
        </authorList>
    </citation>
    <scope>NUCLEOTIDE SEQUENCE [LARGE SCALE GENOMIC DNA]</scope>
    <source>
        <strain evidence="3">KCTC 52298</strain>
    </source>
</reference>
<sequence>MRDRYQIEESASIFSFKPFHPYRSKLKWYGLAIVIFGILSVFYYASMSKLSLIISATLFVMTVWFFLKEILLYIPLRYMFDRSANEVYQSSLFLSKRKIMNLDEVVIYQSSEMGSWQYRIGKKRMQFVKSYAISEYFSIKKDNEKIVAYRSEILTKIEQMVTKSAVTIPSNSGGSSFNH</sequence>
<feature type="transmembrane region" description="Helical" evidence="1">
    <location>
        <begin position="26"/>
        <end position="46"/>
    </location>
</feature>
<keyword evidence="1" id="KW-0812">Transmembrane</keyword>
<keyword evidence="3" id="KW-1185">Reference proteome</keyword>
<keyword evidence="1" id="KW-1133">Transmembrane helix</keyword>
<gene>
    <name evidence="2" type="ORF">ACFSQW_20075</name>
</gene>
<comment type="caution">
    <text evidence="2">The sequence shown here is derived from an EMBL/GenBank/DDBJ whole genome shotgun (WGS) entry which is preliminary data.</text>
</comment>
<proteinExistence type="predicted"/>
<evidence type="ECO:0008006" key="4">
    <source>
        <dbReference type="Google" id="ProtNLM"/>
    </source>
</evidence>
<accession>A0ABW5L704</accession>
<evidence type="ECO:0000313" key="3">
    <source>
        <dbReference type="Proteomes" id="UP001597440"/>
    </source>
</evidence>